<reference evidence="1" key="1">
    <citation type="submission" date="2021-06" db="EMBL/GenBank/DDBJ databases">
        <authorList>
            <person name="Kallberg Y."/>
            <person name="Tangrot J."/>
            <person name="Rosling A."/>
        </authorList>
    </citation>
    <scope>NUCLEOTIDE SEQUENCE</scope>
    <source>
        <strain evidence="1">CL356</strain>
    </source>
</reference>
<dbReference type="EMBL" id="CAJVPT010019716">
    <property type="protein sequence ID" value="CAG8643040.1"/>
    <property type="molecule type" value="Genomic_DNA"/>
</dbReference>
<evidence type="ECO:0000313" key="2">
    <source>
        <dbReference type="Proteomes" id="UP000789525"/>
    </source>
</evidence>
<proteinExistence type="predicted"/>
<sequence>RMLNGRVYGYRQSNPFANVQDNEPEFVEWGHGGAGSVRSNNSTGSSMYAGVQSAGRVSIGHTGQGAGTEARERERREKEAAEAKAKEDAAKTDVDPTAGKEQVDTTTTTTADNAESAAAGGDKPGTNGDSSEDKVQEGIEVDRLVPPPSEHGPTVPSAVAEPSSVTAVPEDKQHESVTHERAMMMMGGGGSMTPIMEVDVASPASSKDGAGTPLMAKEEHHVTAVTVPSDETEDEDATDSGTSEEEEDEESGEDTEGESRVTSRCAGVEKVSRHKEQC</sequence>
<comment type="caution">
    <text evidence="1">The sequence shown here is derived from an EMBL/GenBank/DDBJ whole genome shotgun (WGS) entry which is preliminary data.</text>
</comment>
<name>A0ACA9NAP6_9GLOM</name>
<protein>
    <submittedName>
        <fullName evidence="1">15586_t:CDS:1</fullName>
    </submittedName>
</protein>
<evidence type="ECO:0000313" key="1">
    <source>
        <dbReference type="EMBL" id="CAG8643040.1"/>
    </source>
</evidence>
<organism evidence="1 2">
    <name type="scientific">Acaulospora colombiana</name>
    <dbReference type="NCBI Taxonomy" id="27376"/>
    <lineage>
        <taxon>Eukaryota</taxon>
        <taxon>Fungi</taxon>
        <taxon>Fungi incertae sedis</taxon>
        <taxon>Mucoromycota</taxon>
        <taxon>Glomeromycotina</taxon>
        <taxon>Glomeromycetes</taxon>
        <taxon>Diversisporales</taxon>
        <taxon>Acaulosporaceae</taxon>
        <taxon>Acaulospora</taxon>
    </lineage>
</organism>
<accession>A0ACA9NAP6</accession>
<gene>
    <name evidence="1" type="ORF">ACOLOM_LOCUS8000</name>
</gene>
<dbReference type="Proteomes" id="UP000789525">
    <property type="component" value="Unassembled WGS sequence"/>
</dbReference>
<feature type="non-terminal residue" evidence="1">
    <location>
        <position position="1"/>
    </location>
</feature>
<keyword evidence="2" id="KW-1185">Reference proteome</keyword>